<reference evidence="1 2" key="1">
    <citation type="journal article" date="2017" name="Int. J. Syst. Evol. Microbiol.">
        <title>Oleiagrimonas citrea sp. nov., a marine bacterium isolated from tidal flat sediment and emended description of the genus Oleiagrimonas Fang et al. 2015 and Oleiagrimonas soli.</title>
        <authorList>
            <person name="Yang S.H."/>
            <person name="Seo H.S."/>
            <person name="Seong C.N."/>
            <person name="Kwon K.K."/>
        </authorList>
    </citation>
    <scope>NUCLEOTIDE SEQUENCE [LARGE SCALE GENOMIC DNA]</scope>
    <source>
        <strain evidence="1 2">MEBiC09124</strain>
    </source>
</reference>
<organism evidence="1 2">
    <name type="scientific">Oleiagrimonas citrea</name>
    <dbReference type="NCBI Taxonomy" id="1665687"/>
    <lineage>
        <taxon>Bacteria</taxon>
        <taxon>Pseudomonadati</taxon>
        <taxon>Pseudomonadota</taxon>
        <taxon>Gammaproteobacteria</taxon>
        <taxon>Lysobacterales</taxon>
        <taxon>Rhodanobacteraceae</taxon>
        <taxon>Oleiagrimonas</taxon>
    </lineage>
</organism>
<evidence type="ECO:0000313" key="1">
    <source>
        <dbReference type="EMBL" id="NKZ38986.1"/>
    </source>
</evidence>
<dbReference type="SUPFAM" id="SSF52540">
    <property type="entry name" value="P-loop containing nucleoside triphosphate hydrolases"/>
    <property type="match status" value="1"/>
</dbReference>
<evidence type="ECO:0008006" key="3">
    <source>
        <dbReference type="Google" id="ProtNLM"/>
    </source>
</evidence>
<dbReference type="Proteomes" id="UP000541636">
    <property type="component" value="Unassembled WGS sequence"/>
</dbReference>
<dbReference type="AlphaFoldDB" id="A0A846ZLY2"/>
<gene>
    <name evidence="1" type="ORF">HF690_08485</name>
</gene>
<accession>A0A846ZLY2</accession>
<sequence>MHFDIQLRFQPSPAFIGILADMNERYADWTDGSYDWANQTEDFLATPAALPDFDESLLQTPLSKRAVNDTLQIAIALLSGNYPLVRDYLKDTRFAFVIGYPRSGGSYLTKELLRTIGLEHTHVSEALAHDGFPDLRETWYDWAGDRPYYHLQHSVFEVAEFLVIAHLYYQRRTAKREDGLWLVPKKMHKMVAWAGSFKMLLGQGRADYIMTVRHPVPACISIYEKGGGLPADGLFPMAAPRSAIEHWVINDLMHLGHSAQEIARMPYIDAVLTSWSQFHLRMAGSGLFLGDRNEIRIVPYGKSELETVVRDYRAAWSSDGGAPEPVHVHDKAAQHPDWIARGDAAVDAVARAWASLGLPFPKLSLR</sequence>
<keyword evidence="2" id="KW-1185">Reference proteome</keyword>
<proteinExistence type="predicted"/>
<name>A0A846ZLY2_9GAMM</name>
<dbReference type="RefSeq" id="WP_168609132.1">
    <property type="nucleotide sequence ID" value="NZ_JAAZQD010000003.1"/>
</dbReference>
<dbReference type="EMBL" id="JAAZQD010000003">
    <property type="protein sequence ID" value="NKZ38986.1"/>
    <property type="molecule type" value="Genomic_DNA"/>
</dbReference>
<dbReference type="Gene3D" id="3.40.50.300">
    <property type="entry name" value="P-loop containing nucleotide triphosphate hydrolases"/>
    <property type="match status" value="1"/>
</dbReference>
<dbReference type="InterPro" id="IPR027417">
    <property type="entry name" value="P-loop_NTPase"/>
</dbReference>
<evidence type="ECO:0000313" key="2">
    <source>
        <dbReference type="Proteomes" id="UP000541636"/>
    </source>
</evidence>
<comment type="caution">
    <text evidence="1">The sequence shown here is derived from an EMBL/GenBank/DDBJ whole genome shotgun (WGS) entry which is preliminary data.</text>
</comment>
<protein>
    <recommendedName>
        <fullName evidence="3">Sulfotransferase family protein</fullName>
    </recommendedName>
</protein>